<keyword evidence="5" id="KW-1185">Reference proteome</keyword>
<dbReference type="Proteomes" id="UP001216390">
    <property type="component" value="Chromosome"/>
</dbReference>
<dbReference type="InterPro" id="IPR018376">
    <property type="entry name" value="Enoyl-CoA_hyd/isom_CS"/>
</dbReference>
<dbReference type="InterPro" id="IPR014748">
    <property type="entry name" value="Enoyl-CoA_hydra_C"/>
</dbReference>
<dbReference type="Gene3D" id="1.10.12.10">
    <property type="entry name" value="Lyase 2-enoyl-coa Hydratase, Chain A, domain 2"/>
    <property type="match status" value="1"/>
</dbReference>
<reference evidence="4" key="1">
    <citation type="submission" date="2023-01" db="EMBL/GenBank/DDBJ databases">
        <title>The diversity of Class Acidimicrobiia in South China Sea sediment environments and the proposal of Iamia marina sp. nov., a novel species of the genus Iamia.</title>
        <authorList>
            <person name="He Y."/>
            <person name="Tian X."/>
        </authorList>
    </citation>
    <scope>NUCLEOTIDE SEQUENCE</scope>
    <source>
        <strain evidence="4">DSM 19957</strain>
    </source>
</reference>
<dbReference type="SUPFAM" id="SSF52096">
    <property type="entry name" value="ClpP/crotonase"/>
    <property type="match status" value="1"/>
</dbReference>
<name>A0AAF0BSL2_9ACTN</name>
<evidence type="ECO:0000256" key="1">
    <source>
        <dbReference type="ARBA" id="ARBA00005254"/>
    </source>
</evidence>
<evidence type="ECO:0000256" key="3">
    <source>
        <dbReference type="RuleBase" id="RU003707"/>
    </source>
</evidence>
<evidence type="ECO:0000313" key="4">
    <source>
        <dbReference type="EMBL" id="WCO65437.1"/>
    </source>
</evidence>
<dbReference type="PANTHER" id="PTHR43459">
    <property type="entry name" value="ENOYL-COA HYDRATASE"/>
    <property type="match status" value="1"/>
</dbReference>
<accession>A0AAF0BSL2</accession>
<sequence length="261" mass="27746">MPDPHLDAIQVDRDGGLVTVTLDRPDRKNALDTTMARELVQVLTDVAVDGDVRVLVLTGAGDAFCSGADLADGGPPATNGLARMRALHGLAQLLHDLPQPTIARIDGVAAGAGLNLALGCDLTLASTRARFSQIFARRGLSTDFGGAWLLPRLVGLHRAKELALLGDIVDAAEAERLGLVNRVVAPEELDALVAEWAGRLAAGPPIALTQTKRMLNRSFEVGWEAQLDAESTAQAYNFSTADTAEAMKAFFEKRTPDFEGR</sequence>
<dbReference type="FunFam" id="1.10.12.10:FF:000001">
    <property type="entry name" value="Probable enoyl-CoA hydratase, mitochondrial"/>
    <property type="match status" value="1"/>
</dbReference>
<comment type="similarity">
    <text evidence="1 3">Belongs to the enoyl-CoA hydratase/isomerase family.</text>
</comment>
<dbReference type="EMBL" id="CP116942">
    <property type="protein sequence ID" value="WCO65437.1"/>
    <property type="molecule type" value="Genomic_DNA"/>
</dbReference>
<dbReference type="GO" id="GO:0016836">
    <property type="term" value="F:hydro-lyase activity"/>
    <property type="evidence" value="ECO:0007669"/>
    <property type="project" value="UniProtKB-ARBA"/>
</dbReference>
<dbReference type="PANTHER" id="PTHR43459:SF1">
    <property type="entry name" value="EG:BACN32G11.4 PROTEIN"/>
    <property type="match status" value="1"/>
</dbReference>
<dbReference type="KEGG" id="ima:PO878_13120"/>
<protein>
    <submittedName>
        <fullName evidence="4">Enoyl-CoA hydratase</fullName>
    </submittedName>
</protein>
<dbReference type="AlphaFoldDB" id="A0AAF0BSL2"/>
<keyword evidence="2" id="KW-0456">Lyase</keyword>
<evidence type="ECO:0000256" key="2">
    <source>
        <dbReference type="ARBA" id="ARBA00023239"/>
    </source>
</evidence>
<dbReference type="InterPro" id="IPR029045">
    <property type="entry name" value="ClpP/crotonase-like_dom_sf"/>
</dbReference>
<organism evidence="4 5">
    <name type="scientific">Iamia majanohamensis</name>
    <dbReference type="NCBI Taxonomy" id="467976"/>
    <lineage>
        <taxon>Bacteria</taxon>
        <taxon>Bacillati</taxon>
        <taxon>Actinomycetota</taxon>
        <taxon>Acidimicrobiia</taxon>
        <taxon>Acidimicrobiales</taxon>
        <taxon>Iamiaceae</taxon>
        <taxon>Iamia</taxon>
    </lineage>
</organism>
<dbReference type="Gene3D" id="3.90.226.10">
    <property type="entry name" value="2-enoyl-CoA Hydratase, Chain A, domain 1"/>
    <property type="match status" value="1"/>
</dbReference>
<dbReference type="CDD" id="cd06558">
    <property type="entry name" value="crotonase-like"/>
    <property type="match status" value="1"/>
</dbReference>
<gene>
    <name evidence="4" type="ORF">PO878_13120</name>
</gene>
<dbReference type="PROSITE" id="PS00166">
    <property type="entry name" value="ENOYL_COA_HYDRATASE"/>
    <property type="match status" value="1"/>
</dbReference>
<dbReference type="Pfam" id="PF00378">
    <property type="entry name" value="ECH_1"/>
    <property type="match status" value="1"/>
</dbReference>
<evidence type="ECO:0000313" key="5">
    <source>
        <dbReference type="Proteomes" id="UP001216390"/>
    </source>
</evidence>
<dbReference type="InterPro" id="IPR001753">
    <property type="entry name" value="Enoyl-CoA_hydra/iso"/>
</dbReference>
<proteinExistence type="inferred from homology"/>
<dbReference type="RefSeq" id="WP_272734962.1">
    <property type="nucleotide sequence ID" value="NZ_CP116942.1"/>
</dbReference>